<comment type="caution">
    <text evidence="1">The sequence shown here is derived from an EMBL/GenBank/DDBJ whole genome shotgun (WGS) entry which is preliminary data.</text>
</comment>
<protein>
    <recommendedName>
        <fullName evidence="3">Reverse transcriptase zinc-binding domain-containing protein</fullName>
    </recommendedName>
</protein>
<organism evidence="1 2">
    <name type="scientific">Trifolium pratense</name>
    <name type="common">Red clover</name>
    <dbReference type="NCBI Taxonomy" id="57577"/>
    <lineage>
        <taxon>Eukaryota</taxon>
        <taxon>Viridiplantae</taxon>
        <taxon>Streptophyta</taxon>
        <taxon>Embryophyta</taxon>
        <taxon>Tracheophyta</taxon>
        <taxon>Spermatophyta</taxon>
        <taxon>Magnoliopsida</taxon>
        <taxon>eudicotyledons</taxon>
        <taxon>Gunneridae</taxon>
        <taxon>Pentapetalae</taxon>
        <taxon>rosids</taxon>
        <taxon>fabids</taxon>
        <taxon>Fabales</taxon>
        <taxon>Fabaceae</taxon>
        <taxon>Papilionoideae</taxon>
        <taxon>50 kb inversion clade</taxon>
        <taxon>NPAAA clade</taxon>
        <taxon>Hologalegina</taxon>
        <taxon>IRL clade</taxon>
        <taxon>Trifolieae</taxon>
        <taxon>Trifolium</taxon>
    </lineage>
</organism>
<accession>A0A2K3MVJ9</accession>
<reference evidence="1 2" key="2">
    <citation type="journal article" date="2017" name="Front. Plant Sci.">
        <title>Gene Classification and Mining of Molecular Markers Useful in Red Clover (Trifolium pratense) Breeding.</title>
        <authorList>
            <person name="Istvanek J."/>
            <person name="Dluhosova J."/>
            <person name="Dluhos P."/>
            <person name="Patkova L."/>
            <person name="Nedelnik J."/>
            <person name="Repkova J."/>
        </authorList>
    </citation>
    <scope>NUCLEOTIDE SEQUENCE [LARGE SCALE GENOMIC DNA]</scope>
    <source>
        <strain evidence="2">cv. Tatra</strain>
        <tissue evidence="1">Young leaves</tissue>
    </source>
</reference>
<feature type="non-terminal residue" evidence="1">
    <location>
        <position position="1"/>
    </location>
</feature>
<reference evidence="1 2" key="1">
    <citation type="journal article" date="2014" name="Am. J. Bot.">
        <title>Genome assembly and annotation for red clover (Trifolium pratense; Fabaceae).</title>
        <authorList>
            <person name="Istvanek J."/>
            <person name="Jaros M."/>
            <person name="Krenek A."/>
            <person name="Repkova J."/>
        </authorList>
    </citation>
    <scope>NUCLEOTIDE SEQUENCE [LARGE SCALE GENOMIC DNA]</scope>
    <source>
        <strain evidence="2">cv. Tatra</strain>
        <tissue evidence="1">Young leaves</tissue>
    </source>
</reference>
<gene>
    <name evidence="1" type="ORF">L195_g017907</name>
</gene>
<dbReference type="EMBL" id="ASHM01012764">
    <property type="protein sequence ID" value="PNX94729.1"/>
    <property type="molecule type" value="Genomic_DNA"/>
</dbReference>
<dbReference type="Proteomes" id="UP000236291">
    <property type="component" value="Unassembled WGS sequence"/>
</dbReference>
<evidence type="ECO:0000313" key="2">
    <source>
        <dbReference type="Proteomes" id="UP000236291"/>
    </source>
</evidence>
<proteinExistence type="predicted"/>
<sequence length="119" mass="12898">RTTNGYGLFHGFLGTEQLEVAIGLAGLMQQIEAAESDALAVLLADVKPVQARADRRKWVPESSGHQFTLWLNDVPSKVGMFGWRLLLAKLPTRASLASRVPLLGTSMEENLLLDAGSPL</sequence>
<evidence type="ECO:0008006" key="3">
    <source>
        <dbReference type="Google" id="ProtNLM"/>
    </source>
</evidence>
<name>A0A2K3MVJ9_TRIPR</name>
<evidence type="ECO:0000313" key="1">
    <source>
        <dbReference type="EMBL" id="PNX94729.1"/>
    </source>
</evidence>
<dbReference type="AlphaFoldDB" id="A0A2K3MVJ9"/>